<accession>A0A565CEE2</accession>
<name>A0A565CEE2_9BRAS</name>
<dbReference type="AlphaFoldDB" id="A0A565CEE2"/>
<dbReference type="PANTHER" id="PTHR31589">
    <property type="entry name" value="PROTEIN, PUTATIVE (DUF239)-RELATED-RELATED"/>
    <property type="match status" value="1"/>
</dbReference>
<feature type="domain" description="Neprosin PEP catalytic" evidence="1">
    <location>
        <begin position="61"/>
        <end position="285"/>
    </location>
</feature>
<dbReference type="InterPro" id="IPR053168">
    <property type="entry name" value="Glutamic_endopeptidase"/>
</dbReference>
<dbReference type="PANTHER" id="PTHR31589:SF223">
    <property type="entry name" value="PROTEIN, PUTATIVE (DUF239)-RELATED"/>
    <property type="match status" value="1"/>
</dbReference>
<protein>
    <recommendedName>
        <fullName evidence="1">Neprosin PEP catalytic domain-containing protein</fullName>
    </recommendedName>
</protein>
<organism evidence="2 3">
    <name type="scientific">Arabis nemorensis</name>
    <dbReference type="NCBI Taxonomy" id="586526"/>
    <lineage>
        <taxon>Eukaryota</taxon>
        <taxon>Viridiplantae</taxon>
        <taxon>Streptophyta</taxon>
        <taxon>Embryophyta</taxon>
        <taxon>Tracheophyta</taxon>
        <taxon>Spermatophyta</taxon>
        <taxon>Magnoliopsida</taxon>
        <taxon>eudicotyledons</taxon>
        <taxon>Gunneridae</taxon>
        <taxon>Pentapetalae</taxon>
        <taxon>rosids</taxon>
        <taxon>malvids</taxon>
        <taxon>Brassicales</taxon>
        <taxon>Brassicaceae</taxon>
        <taxon>Arabideae</taxon>
        <taxon>Arabis</taxon>
    </lineage>
</organism>
<evidence type="ECO:0000313" key="2">
    <source>
        <dbReference type="EMBL" id="VVB11984.1"/>
    </source>
</evidence>
<proteinExistence type="predicted"/>
<sequence>MQRETMSNRTFGHLWENGVGCPIGTVPILRVTKNDLLRLKSFGGNNYNPRGSWNNTYQAMSSGDGHHFAVTRTKGKAKSYNGASMNVGIKFPQVEPNQYSAARLCIKFGNELIQAGWTARGNACYNSACSAGIINVRHDIPVGMPLDQERKKRVDIDIAVIKDRANGAWWLLFNTTCCTREEIGFWPAKRFKESFGTFVEWGGEVFSISPPSPPMGNGKFPSGDPHVDAYIRRLSIVDGNYKMDDVVENTENYSDNTRGYKVRDATETWWTETGHLVIYGGPGKI</sequence>
<gene>
    <name evidence="2" type="ORF">ANE_LOCUS22428</name>
</gene>
<dbReference type="PROSITE" id="PS52045">
    <property type="entry name" value="NEPROSIN_PEP_CD"/>
    <property type="match status" value="1"/>
</dbReference>
<dbReference type="InterPro" id="IPR025521">
    <property type="entry name" value="Neprosin_propep"/>
</dbReference>
<evidence type="ECO:0000313" key="3">
    <source>
        <dbReference type="Proteomes" id="UP000489600"/>
    </source>
</evidence>
<evidence type="ECO:0000259" key="1">
    <source>
        <dbReference type="PROSITE" id="PS52045"/>
    </source>
</evidence>
<dbReference type="InterPro" id="IPR004314">
    <property type="entry name" value="Neprosin"/>
</dbReference>
<dbReference type="Pfam" id="PF03080">
    <property type="entry name" value="Neprosin"/>
    <property type="match status" value="1"/>
</dbReference>
<dbReference type="Proteomes" id="UP000489600">
    <property type="component" value="Unassembled WGS sequence"/>
</dbReference>
<dbReference type="OrthoDB" id="1858978at2759"/>
<dbReference type="Pfam" id="PF14365">
    <property type="entry name" value="Neprosin_AP"/>
    <property type="match status" value="1"/>
</dbReference>
<comment type="caution">
    <text evidence="2">The sequence shown here is derived from an EMBL/GenBank/DDBJ whole genome shotgun (WGS) entry which is preliminary data.</text>
</comment>
<dbReference type="EMBL" id="CABITT030000007">
    <property type="protein sequence ID" value="VVB11984.1"/>
    <property type="molecule type" value="Genomic_DNA"/>
</dbReference>
<keyword evidence="3" id="KW-1185">Reference proteome</keyword>
<reference evidence="2" key="1">
    <citation type="submission" date="2019-07" db="EMBL/GenBank/DDBJ databases">
        <authorList>
            <person name="Dittberner H."/>
        </authorList>
    </citation>
    <scope>NUCLEOTIDE SEQUENCE [LARGE SCALE GENOMIC DNA]</scope>
</reference>